<dbReference type="Proteomes" id="UP000283314">
    <property type="component" value="Unassembled WGS sequence"/>
</dbReference>
<feature type="region of interest" description="Disordered" evidence="2">
    <location>
        <begin position="449"/>
        <end position="472"/>
    </location>
</feature>
<sequence>MGDCGNGYHGKHLKAAIDYIKNEEKTDGGRLVGGINCQPDFAYDKMKNTKVKFGKIDKRQAYHFIISFEEDNIDDDTAFKITERFAKEYIGDDYEVIFSVHNNTKHKHGHIIFNSVNIKNGKKYRYEKGDWAKYIQPLTNSLCKEYGLSTIDINYDTKEKDERYKEWNTYRDGKFVWKDMVIRDVDSCILQASTYDTFLEMLKEKGYKIKQGKYMAVLMPGMKKYIRLDKIGDEYTRENIIKRIINESIADYKSDKVNSEPKIIYCRFKRYRRAKLTGIQKKYFAKLYRTGKLKKRAYSQAWKYRGEIRKMHKLHEQFSLLSKYGITSITELTEARNVLDDRRKSINRKISAVRRAEKAAKNLFETVDVIKELAESENCYVRGDEFFKEEHEKYTQLISEISSQGYTVEEIINLKEYYKSQYVKLRNKLKDVRKELRIADNLIKEENEKPIRQVEDKKEERGIDNRDRQPKK</sequence>
<dbReference type="AlphaFoldDB" id="A0A415LFE6"/>
<dbReference type="EMBL" id="QROT01000002">
    <property type="protein sequence ID" value="RHL47249.1"/>
    <property type="molecule type" value="Genomic_DNA"/>
</dbReference>
<feature type="coiled-coil region" evidence="1">
    <location>
        <begin position="415"/>
        <end position="449"/>
    </location>
</feature>
<evidence type="ECO:0000313" key="4">
    <source>
        <dbReference type="EMBL" id="RHL47249.1"/>
    </source>
</evidence>
<evidence type="ECO:0000256" key="1">
    <source>
        <dbReference type="SAM" id="Coils"/>
    </source>
</evidence>
<protein>
    <submittedName>
        <fullName evidence="4">Relaxase</fullName>
    </submittedName>
</protein>
<reference evidence="4 5" key="1">
    <citation type="submission" date="2018-08" db="EMBL/GenBank/DDBJ databases">
        <title>A genome reference for cultivated species of the human gut microbiota.</title>
        <authorList>
            <person name="Zou Y."/>
            <person name="Xue W."/>
            <person name="Luo G."/>
        </authorList>
    </citation>
    <scope>NUCLEOTIDE SEQUENCE [LARGE SCALE GENOMIC DNA]</scope>
    <source>
        <strain evidence="4 5">AF37-4</strain>
    </source>
</reference>
<accession>A0A415LFE6</accession>
<keyword evidence="1" id="KW-0175">Coiled coil</keyword>
<dbReference type="InterPro" id="IPR005094">
    <property type="entry name" value="Endonuclease_MobA/VirD2"/>
</dbReference>
<evidence type="ECO:0000259" key="3">
    <source>
        <dbReference type="Pfam" id="PF03432"/>
    </source>
</evidence>
<evidence type="ECO:0000256" key="2">
    <source>
        <dbReference type="SAM" id="MobiDB-lite"/>
    </source>
</evidence>
<evidence type="ECO:0000313" key="5">
    <source>
        <dbReference type="Proteomes" id="UP000283314"/>
    </source>
</evidence>
<gene>
    <name evidence="4" type="ORF">DW018_02735</name>
</gene>
<proteinExistence type="predicted"/>
<comment type="caution">
    <text evidence="4">The sequence shown here is derived from an EMBL/GenBank/DDBJ whole genome shotgun (WGS) entry which is preliminary data.</text>
</comment>
<feature type="domain" description="MobA/VirD2-like nuclease" evidence="3">
    <location>
        <begin position="19"/>
        <end position="148"/>
    </location>
</feature>
<organism evidence="4 5">
    <name type="scientific">Eubacterium ventriosum</name>
    <dbReference type="NCBI Taxonomy" id="39496"/>
    <lineage>
        <taxon>Bacteria</taxon>
        <taxon>Bacillati</taxon>
        <taxon>Bacillota</taxon>
        <taxon>Clostridia</taxon>
        <taxon>Eubacteriales</taxon>
        <taxon>Eubacteriaceae</taxon>
        <taxon>Eubacterium</taxon>
    </lineage>
</organism>
<name>A0A415LFE6_9FIRM</name>
<dbReference type="Pfam" id="PF03432">
    <property type="entry name" value="Relaxase"/>
    <property type="match status" value="1"/>
</dbReference>